<dbReference type="InterPro" id="IPR005119">
    <property type="entry name" value="LysR_subst-bd"/>
</dbReference>
<keyword evidence="7" id="KW-1185">Reference proteome</keyword>
<keyword evidence="3" id="KW-0238">DNA-binding</keyword>
<dbReference type="PROSITE" id="PS50931">
    <property type="entry name" value="HTH_LYSR"/>
    <property type="match status" value="1"/>
</dbReference>
<evidence type="ECO:0000313" key="6">
    <source>
        <dbReference type="EMBL" id="SQI35537.1"/>
    </source>
</evidence>
<dbReference type="GO" id="GO:0043565">
    <property type="term" value="F:sequence-specific DNA binding"/>
    <property type="evidence" value="ECO:0007669"/>
    <property type="project" value="TreeGrafter"/>
</dbReference>
<dbReference type="GO" id="GO:0003700">
    <property type="term" value="F:DNA-binding transcription factor activity"/>
    <property type="evidence" value="ECO:0007669"/>
    <property type="project" value="InterPro"/>
</dbReference>
<keyword evidence="4" id="KW-0804">Transcription</keyword>
<dbReference type="Pfam" id="PF00126">
    <property type="entry name" value="HTH_1"/>
    <property type="match status" value="1"/>
</dbReference>
<evidence type="ECO:0000256" key="2">
    <source>
        <dbReference type="ARBA" id="ARBA00023015"/>
    </source>
</evidence>
<dbReference type="InterPro" id="IPR036390">
    <property type="entry name" value="WH_DNA-bd_sf"/>
</dbReference>
<organism evidence="6 7">
    <name type="scientific">Leminorella richardii</name>
    <dbReference type="NCBI Taxonomy" id="158841"/>
    <lineage>
        <taxon>Bacteria</taxon>
        <taxon>Pseudomonadati</taxon>
        <taxon>Pseudomonadota</taxon>
        <taxon>Gammaproteobacteria</taxon>
        <taxon>Enterobacterales</taxon>
        <taxon>Budviciaceae</taxon>
        <taxon>Leminorella</taxon>
    </lineage>
</organism>
<dbReference type="AlphaFoldDB" id="A0A2X4U6P5"/>
<gene>
    <name evidence="6" type="primary">dmlR_2</name>
    <name evidence="6" type="ORF">NCTC12151_00433</name>
</gene>
<evidence type="ECO:0000256" key="1">
    <source>
        <dbReference type="ARBA" id="ARBA00009437"/>
    </source>
</evidence>
<name>A0A2X4U6P5_9GAMM</name>
<reference evidence="6 7" key="1">
    <citation type="submission" date="2018-06" db="EMBL/GenBank/DDBJ databases">
        <authorList>
            <consortium name="Pathogen Informatics"/>
            <person name="Doyle S."/>
        </authorList>
    </citation>
    <scope>NUCLEOTIDE SEQUENCE [LARGE SCALE GENOMIC DNA]</scope>
    <source>
        <strain evidence="6 7">NCTC12151</strain>
    </source>
</reference>
<dbReference type="InterPro" id="IPR000847">
    <property type="entry name" value="LysR_HTH_N"/>
</dbReference>
<comment type="similarity">
    <text evidence="1">Belongs to the LysR transcriptional regulatory family.</text>
</comment>
<sequence length="168" mass="18668">MDQLTAMKVFVEAVERGSLTSAADRLGLSRAKASRYLAFLEHQMGVRLLHRSTRSLSLTGEGQQALVDCRQILDVQERMFSRRSEQASKPKGELRITCSQSFSQAYLAGVIAEYALRYPDVSIDIQLLEHSVNLVDERIDLAIRITNTLDPSVIAKPLGTCHAPLQPT</sequence>
<protein>
    <submittedName>
        <fullName evidence="6">D-malate degradation protein R</fullName>
    </submittedName>
</protein>
<dbReference type="RefSeq" id="WP_269472282.1">
    <property type="nucleotide sequence ID" value="NZ_LR698987.1"/>
</dbReference>
<accession>A0A2X4U6P5</accession>
<dbReference type="Gene3D" id="3.40.190.290">
    <property type="match status" value="1"/>
</dbReference>
<proteinExistence type="inferred from homology"/>
<dbReference type="SUPFAM" id="SSF46785">
    <property type="entry name" value="Winged helix' DNA-binding domain"/>
    <property type="match status" value="1"/>
</dbReference>
<dbReference type="InterPro" id="IPR058163">
    <property type="entry name" value="LysR-type_TF_proteobact-type"/>
</dbReference>
<dbReference type="GO" id="GO:0006351">
    <property type="term" value="P:DNA-templated transcription"/>
    <property type="evidence" value="ECO:0007669"/>
    <property type="project" value="TreeGrafter"/>
</dbReference>
<dbReference type="Proteomes" id="UP000249005">
    <property type="component" value="Chromosome 1"/>
</dbReference>
<dbReference type="InterPro" id="IPR036388">
    <property type="entry name" value="WH-like_DNA-bd_sf"/>
</dbReference>
<dbReference type="SUPFAM" id="SSF53850">
    <property type="entry name" value="Periplasmic binding protein-like II"/>
    <property type="match status" value="1"/>
</dbReference>
<feature type="domain" description="HTH lysR-type" evidence="5">
    <location>
        <begin position="1"/>
        <end position="59"/>
    </location>
</feature>
<dbReference type="KEGG" id="lri:NCTC12151_00433"/>
<evidence type="ECO:0000313" key="7">
    <source>
        <dbReference type="Proteomes" id="UP000249005"/>
    </source>
</evidence>
<dbReference type="EMBL" id="LS483470">
    <property type="protein sequence ID" value="SQI35537.1"/>
    <property type="molecule type" value="Genomic_DNA"/>
</dbReference>
<evidence type="ECO:0000259" key="5">
    <source>
        <dbReference type="PROSITE" id="PS50931"/>
    </source>
</evidence>
<evidence type="ECO:0000256" key="4">
    <source>
        <dbReference type="ARBA" id="ARBA00023163"/>
    </source>
</evidence>
<dbReference type="PANTHER" id="PTHR30537:SF35">
    <property type="entry name" value="TRANSCRIPTIONAL REGULATORY PROTEIN"/>
    <property type="match status" value="1"/>
</dbReference>
<keyword evidence="2" id="KW-0805">Transcription regulation</keyword>
<evidence type="ECO:0000256" key="3">
    <source>
        <dbReference type="ARBA" id="ARBA00023125"/>
    </source>
</evidence>
<dbReference type="Gene3D" id="1.10.10.10">
    <property type="entry name" value="Winged helix-like DNA-binding domain superfamily/Winged helix DNA-binding domain"/>
    <property type="match status" value="1"/>
</dbReference>
<dbReference type="FunFam" id="1.10.10.10:FF:000001">
    <property type="entry name" value="LysR family transcriptional regulator"/>
    <property type="match status" value="1"/>
</dbReference>
<dbReference type="Pfam" id="PF03466">
    <property type="entry name" value="LysR_substrate"/>
    <property type="match status" value="1"/>
</dbReference>
<dbReference type="PANTHER" id="PTHR30537">
    <property type="entry name" value="HTH-TYPE TRANSCRIPTIONAL REGULATOR"/>
    <property type="match status" value="1"/>
</dbReference>